<evidence type="ECO:0000313" key="2">
    <source>
        <dbReference type="Proteomes" id="UP000316621"/>
    </source>
</evidence>
<keyword evidence="2" id="KW-1185">Reference proteome</keyword>
<evidence type="ECO:0000313" key="1">
    <source>
        <dbReference type="EMBL" id="RZC55291.1"/>
    </source>
</evidence>
<sequence>MEPRMYQVRATENQKTIEIRGQGGFVVAKMRTRRRTKAGHLCDAILKRNSANEFGLRLQALRLPNYILLRAQSSV</sequence>
<dbReference type="Proteomes" id="UP000316621">
    <property type="component" value="Chromosome 3"/>
</dbReference>
<accession>A0A4Y7J5S5</accession>
<name>A0A4Y7J5S5_PAPSO</name>
<dbReference type="Gramene" id="RZC55291">
    <property type="protein sequence ID" value="RZC55291"/>
    <property type="gene ID" value="C5167_014157"/>
</dbReference>
<dbReference type="EMBL" id="CM010717">
    <property type="protein sequence ID" value="RZC55291.1"/>
    <property type="molecule type" value="Genomic_DNA"/>
</dbReference>
<dbReference type="AlphaFoldDB" id="A0A4Y7J5S5"/>
<protein>
    <submittedName>
        <fullName evidence="1">Uncharacterized protein</fullName>
    </submittedName>
</protein>
<reference evidence="1 2" key="1">
    <citation type="journal article" date="2018" name="Science">
        <title>The opium poppy genome and morphinan production.</title>
        <authorList>
            <person name="Guo L."/>
            <person name="Winzer T."/>
            <person name="Yang X."/>
            <person name="Li Y."/>
            <person name="Ning Z."/>
            <person name="He Z."/>
            <person name="Teodor R."/>
            <person name="Lu Y."/>
            <person name="Bowser T.A."/>
            <person name="Graham I.A."/>
            <person name="Ye K."/>
        </authorList>
    </citation>
    <scope>NUCLEOTIDE SEQUENCE [LARGE SCALE GENOMIC DNA]</scope>
    <source>
        <strain evidence="2">cv. HN1</strain>
        <tissue evidence="1">Leaves</tissue>
    </source>
</reference>
<gene>
    <name evidence="1" type="ORF">C5167_014157</name>
</gene>
<proteinExistence type="predicted"/>
<organism evidence="1 2">
    <name type="scientific">Papaver somniferum</name>
    <name type="common">Opium poppy</name>
    <dbReference type="NCBI Taxonomy" id="3469"/>
    <lineage>
        <taxon>Eukaryota</taxon>
        <taxon>Viridiplantae</taxon>
        <taxon>Streptophyta</taxon>
        <taxon>Embryophyta</taxon>
        <taxon>Tracheophyta</taxon>
        <taxon>Spermatophyta</taxon>
        <taxon>Magnoliopsida</taxon>
        <taxon>Ranunculales</taxon>
        <taxon>Papaveraceae</taxon>
        <taxon>Papaveroideae</taxon>
        <taxon>Papaver</taxon>
    </lineage>
</organism>